<evidence type="ECO:0000313" key="1">
    <source>
        <dbReference type="EMBL" id="HIZ09803.1"/>
    </source>
</evidence>
<evidence type="ECO:0000313" key="2">
    <source>
        <dbReference type="Proteomes" id="UP000824025"/>
    </source>
</evidence>
<name>A0A9D2D749_9FIRM</name>
<accession>A0A9D2D749</accession>
<reference evidence="1" key="2">
    <citation type="submission" date="2021-04" db="EMBL/GenBank/DDBJ databases">
        <authorList>
            <person name="Gilroy R."/>
        </authorList>
    </citation>
    <scope>NUCLEOTIDE SEQUENCE</scope>
    <source>
        <strain evidence="1">CHK192-19661</strain>
    </source>
</reference>
<dbReference type="Proteomes" id="UP000824025">
    <property type="component" value="Unassembled WGS sequence"/>
</dbReference>
<reference evidence="1" key="1">
    <citation type="journal article" date="2021" name="PeerJ">
        <title>Extensive microbial diversity within the chicken gut microbiome revealed by metagenomics and culture.</title>
        <authorList>
            <person name="Gilroy R."/>
            <person name="Ravi A."/>
            <person name="Getino M."/>
            <person name="Pursley I."/>
            <person name="Horton D.L."/>
            <person name="Alikhan N.F."/>
            <person name="Baker D."/>
            <person name="Gharbi K."/>
            <person name="Hall N."/>
            <person name="Watson M."/>
            <person name="Adriaenssens E.M."/>
            <person name="Foster-Nyarko E."/>
            <person name="Jarju S."/>
            <person name="Secka A."/>
            <person name="Antonio M."/>
            <person name="Oren A."/>
            <person name="Chaudhuri R.R."/>
            <person name="La Ragione R."/>
            <person name="Hildebrand F."/>
            <person name="Pallen M.J."/>
        </authorList>
    </citation>
    <scope>NUCLEOTIDE SEQUENCE</scope>
    <source>
        <strain evidence="1">CHK192-19661</strain>
    </source>
</reference>
<dbReference type="PROSITE" id="PS51257">
    <property type="entry name" value="PROKAR_LIPOPROTEIN"/>
    <property type="match status" value="1"/>
</dbReference>
<dbReference type="AlphaFoldDB" id="A0A9D2D749"/>
<gene>
    <name evidence="1" type="ORF">H9726_04860</name>
</gene>
<dbReference type="EMBL" id="DXCF01000027">
    <property type="protein sequence ID" value="HIZ09803.1"/>
    <property type="molecule type" value="Genomic_DNA"/>
</dbReference>
<sequence length="402" mass="43941">MDRTVKTTLAAVLPIALFLLAIPVVLTVVLFVSCERSERERAEAEAQYQELLGGELAAVVREGSGIRSTDDGFSYSALLTSAADAARGDGGSYDYVVPDGENCQITNGCIYISAYGYSLEEDTRSDCYIFCLDLTERSAEVLYAVPRRGSEQITLLSVSGDALFWLEESAAVLYDVSLKEEIERFTLSEGGLCAAGSGFAWYEEPPSQEPDGAAAENGGIVFLEGSEGRILSYAYARTEETGFSASFLYAERGYAVLQAADGEKICINVRTGIRLDAGQTEQFLRYRPFGGGWQTDGQRENILYKDGQEICLDGEWLKERSGLVASLAEMERFVAGDVSAVKFADGTACICFEATHDPGWFISYDRLYFVWSDEGTLGYIGCIRARNPVSAYDFLCLLSEEA</sequence>
<organism evidence="1 2">
    <name type="scientific">Candidatus Borkfalkia avicola</name>
    <dbReference type="NCBI Taxonomy" id="2838503"/>
    <lineage>
        <taxon>Bacteria</taxon>
        <taxon>Bacillati</taxon>
        <taxon>Bacillota</taxon>
        <taxon>Clostridia</taxon>
        <taxon>Christensenellales</taxon>
        <taxon>Christensenellaceae</taxon>
        <taxon>Candidatus Borkfalkia</taxon>
    </lineage>
</organism>
<comment type="caution">
    <text evidence="1">The sequence shown here is derived from an EMBL/GenBank/DDBJ whole genome shotgun (WGS) entry which is preliminary data.</text>
</comment>
<protein>
    <submittedName>
        <fullName evidence="1">Uncharacterized protein</fullName>
    </submittedName>
</protein>
<proteinExistence type="predicted"/>